<dbReference type="AlphaFoldDB" id="A0A8J6CKL5"/>
<proteinExistence type="predicted"/>
<evidence type="ECO:0000313" key="1">
    <source>
        <dbReference type="EMBL" id="KAG8473660.1"/>
    </source>
</evidence>
<organism evidence="1 2">
    <name type="scientific">Gossypium anomalum</name>
    <dbReference type="NCBI Taxonomy" id="47600"/>
    <lineage>
        <taxon>Eukaryota</taxon>
        <taxon>Viridiplantae</taxon>
        <taxon>Streptophyta</taxon>
        <taxon>Embryophyta</taxon>
        <taxon>Tracheophyta</taxon>
        <taxon>Spermatophyta</taxon>
        <taxon>Magnoliopsida</taxon>
        <taxon>eudicotyledons</taxon>
        <taxon>Gunneridae</taxon>
        <taxon>Pentapetalae</taxon>
        <taxon>rosids</taxon>
        <taxon>malvids</taxon>
        <taxon>Malvales</taxon>
        <taxon>Malvaceae</taxon>
        <taxon>Malvoideae</taxon>
        <taxon>Gossypium</taxon>
    </lineage>
</organism>
<dbReference type="Proteomes" id="UP000701853">
    <property type="component" value="Chromosome 13"/>
</dbReference>
<name>A0A8J6CKL5_9ROSI</name>
<gene>
    <name evidence="1" type="ORF">CXB51_035544</name>
</gene>
<reference evidence="1 2" key="1">
    <citation type="journal article" date="2021" name="bioRxiv">
        <title>The Gossypium anomalum genome as a resource for cotton improvement and evolutionary analysis of hybrid incompatibility.</title>
        <authorList>
            <person name="Grover C.E."/>
            <person name="Yuan D."/>
            <person name="Arick M.A."/>
            <person name="Miller E.R."/>
            <person name="Hu G."/>
            <person name="Peterson D.G."/>
            <person name="Wendel J.F."/>
            <person name="Udall J.A."/>
        </authorList>
    </citation>
    <scope>NUCLEOTIDE SEQUENCE [LARGE SCALE GENOMIC DNA]</scope>
    <source>
        <strain evidence="1">JFW-Udall</strain>
        <tissue evidence="1">Leaf</tissue>
    </source>
</reference>
<protein>
    <submittedName>
        <fullName evidence="1">Uncharacterized protein</fullName>
    </submittedName>
</protein>
<comment type="caution">
    <text evidence="1">The sequence shown here is derived from an EMBL/GenBank/DDBJ whole genome shotgun (WGS) entry which is preliminary data.</text>
</comment>
<evidence type="ECO:0000313" key="2">
    <source>
        <dbReference type="Proteomes" id="UP000701853"/>
    </source>
</evidence>
<accession>A0A8J6CKL5</accession>
<dbReference type="EMBL" id="JAHUZN010000013">
    <property type="protein sequence ID" value="KAG8473660.1"/>
    <property type="molecule type" value="Genomic_DNA"/>
</dbReference>
<keyword evidence="2" id="KW-1185">Reference proteome</keyword>
<sequence length="33" mass="3563">MAQLHIRAKNSVVSMQLLPATLSTLPTTSILRA</sequence>